<accession>A0A8J3EV53</accession>
<dbReference type="AlphaFoldDB" id="A0A8J3EV53"/>
<gene>
    <name evidence="1" type="ORF">GCM10007380_14350</name>
</gene>
<name>A0A8J3EV53_9BACI</name>
<evidence type="ECO:0000313" key="2">
    <source>
        <dbReference type="Proteomes" id="UP000626244"/>
    </source>
</evidence>
<keyword evidence="2" id="KW-1185">Reference proteome</keyword>
<comment type="caution">
    <text evidence="1">The sequence shown here is derived from an EMBL/GenBank/DDBJ whole genome shotgun (WGS) entry which is preliminary data.</text>
</comment>
<dbReference type="Proteomes" id="UP000626244">
    <property type="component" value="Unassembled WGS sequence"/>
</dbReference>
<evidence type="ECO:0000313" key="1">
    <source>
        <dbReference type="EMBL" id="GGI12725.1"/>
    </source>
</evidence>
<dbReference type="RefSeq" id="WP_087997806.1">
    <property type="nucleotide sequence ID" value="NZ_BMHB01000001.1"/>
</dbReference>
<organism evidence="1 2">
    <name type="scientific">Gottfriedia solisilvae</name>
    <dbReference type="NCBI Taxonomy" id="1516104"/>
    <lineage>
        <taxon>Bacteria</taxon>
        <taxon>Bacillati</taxon>
        <taxon>Bacillota</taxon>
        <taxon>Bacilli</taxon>
        <taxon>Bacillales</taxon>
        <taxon>Bacillaceae</taxon>
        <taxon>Gottfriedia</taxon>
    </lineage>
</organism>
<sequence length="172" mass="19582">MEYYNVFGNKKELEVNEGERVEIILRSDQYCINHEEPLYHSGTLNEIVYGNDAKGGSEPVGIQVTFDKDTVYNDGEKEFISFDAIEEVFSKKYEIVGYAMLNEGISLSVKGKSIGKVINFDYINGNLIPVSIQEDNGPVINTISEEDTELIQDIMRYGTPQKFFHYVLTKSR</sequence>
<protein>
    <submittedName>
        <fullName evidence="1">Uncharacterized protein</fullName>
    </submittedName>
</protein>
<reference evidence="2" key="1">
    <citation type="journal article" date="2019" name="Int. J. Syst. Evol. Microbiol.">
        <title>The Global Catalogue of Microorganisms (GCM) 10K type strain sequencing project: providing services to taxonomists for standard genome sequencing and annotation.</title>
        <authorList>
            <consortium name="The Broad Institute Genomics Platform"/>
            <consortium name="The Broad Institute Genome Sequencing Center for Infectious Disease"/>
            <person name="Wu L."/>
            <person name="Ma J."/>
        </authorList>
    </citation>
    <scope>NUCLEOTIDE SEQUENCE [LARGE SCALE GENOMIC DNA]</scope>
    <source>
        <strain evidence="2">CGMCC 1.14993</strain>
    </source>
</reference>
<dbReference type="OrthoDB" id="2847891at2"/>
<dbReference type="EMBL" id="BMHB01000001">
    <property type="protein sequence ID" value="GGI12725.1"/>
    <property type="molecule type" value="Genomic_DNA"/>
</dbReference>
<proteinExistence type="predicted"/>